<evidence type="ECO:0000313" key="3">
    <source>
        <dbReference type="Proteomes" id="UP000179807"/>
    </source>
</evidence>
<comment type="caution">
    <text evidence="2">The sequence shown here is derived from an EMBL/GenBank/DDBJ whole genome shotgun (WGS) entry which is preliminary data.</text>
</comment>
<organism evidence="2 3">
    <name type="scientific">Tritrichomonas foetus</name>
    <dbReference type="NCBI Taxonomy" id="1144522"/>
    <lineage>
        <taxon>Eukaryota</taxon>
        <taxon>Metamonada</taxon>
        <taxon>Parabasalia</taxon>
        <taxon>Tritrichomonadida</taxon>
        <taxon>Tritrichomonadidae</taxon>
        <taxon>Tritrichomonas</taxon>
    </lineage>
</organism>
<dbReference type="AlphaFoldDB" id="A0A1J4JMQ4"/>
<feature type="coiled-coil region" evidence="1">
    <location>
        <begin position="63"/>
        <end position="145"/>
    </location>
</feature>
<accession>A0A1J4JMQ4</accession>
<dbReference type="Proteomes" id="UP000179807">
    <property type="component" value="Unassembled WGS sequence"/>
</dbReference>
<sequence>MEEEIIKSTISRNNEINANSINDNTVYTVSHLPTELTISGMIKENQNLLNYIEQIKRQHSIDTQKLKNHYENKLEEKEKIIENLKNEIRKMESEGIIKSLQDQIKKLTLQYESLVDSRTYQMDRLQNALERVNALCQENDILKSKLRITENLMRKNYEMNHSHQNSSIDIFDVSENNEYYNDTNLEINHNNTLANNLNNQHQNLSQNLNKGNFYVQPNDTMSNARRLDQTKNNAIQYGKRKPPMNHPALASQIVFNDTKNTFIDLNLEVMKTEEIQETFQCLIKEKEILEKRINTVINADNNHERHALKLQRDNDEYRYDEVMHLIGSIKFELRKRNEFH</sequence>
<dbReference type="EMBL" id="MLAK01000978">
    <property type="protein sequence ID" value="OHS99977.1"/>
    <property type="molecule type" value="Genomic_DNA"/>
</dbReference>
<reference evidence="2" key="1">
    <citation type="submission" date="2016-10" db="EMBL/GenBank/DDBJ databases">
        <authorList>
            <person name="Benchimol M."/>
            <person name="Almeida L.G."/>
            <person name="Vasconcelos A.T."/>
            <person name="Perreira-Neves A."/>
            <person name="Rosa I.A."/>
            <person name="Tasca T."/>
            <person name="Bogo M.R."/>
            <person name="de Souza W."/>
        </authorList>
    </citation>
    <scope>NUCLEOTIDE SEQUENCE [LARGE SCALE GENOMIC DNA]</scope>
    <source>
        <strain evidence="2">K</strain>
    </source>
</reference>
<keyword evidence="1" id="KW-0175">Coiled coil</keyword>
<dbReference type="RefSeq" id="XP_068353114.1">
    <property type="nucleotide sequence ID" value="XM_068509112.1"/>
</dbReference>
<evidence type="ECO:0000313" key="2">
    <source>
        <dbReference type="EMBL" id="OHS99977.1"/>
    </source>
</evidence>
<evidence type="ECO:0000256" key="1">
    <source>
        <dbReference type="SAM" id="Coils"/>
    </source>
</evidence>
<name>A0A1J4JMQ4_9EUKA</name>
<protein>
    <submittedName>
        <fullName evidence="2">Uncharacterized protein</fullName>
    </submittedName>
</protein>
<dbReference type="VEuPathDB" id="TrichDB:TRFO_33502"/>
<proteinExistence type="predicted"/>
<dbReference type="GeneID" id="94843816"/>
<gene>
    <name evidence="2" type="ORF">TRFO_33502</name>
</gene>
<keyword evidence="3" id="KW-1185">Reference proteome</keyword>